<dbReference type="Proteomes" id="UP001216674">
    <property type="component" value="Unassembled WGS sequence"/>
</dbReference>
<dbReference type="InterPro" id="IPR001633">
    <property type="entry name" value="EAL_dom"/>
</dbReference>
<evidence type="ECO:0000313" key="4">
    <source>
        <dbReference type="EMBL" id="MDF3834217.1"/>
    </source>
</evidence>
<gene>
    <name evidence="4" type="ORF">P3W85_14835</name>
</gene>
<dbReference type="SMART" id="SM00448">
    <property type="entry name" value="REC"/>
    <property type="match status" value="1"/>
</dbReference>
<feature type="domain" description="EAL" evidence="3">
    <location>
        <begin position="174"/>
        <end position="436"/>
    </location>
</feature>
<dbReference type="EMBL" id="JARJLM010000256">
    <property type="protein sequence ID" value="MDF3834217.1"/>
    <property type="molecule type" value="Genomic_DNA"/>
</dbReference>
<feature type="domain" description="Response regulatory" evidence="2">
    <location>
        <begin position="11"/>
        <end position="135"/>
    </location>
</feature>
<evidence type="ECO:0000313" key="5">
    <source>
        <dbReference type="Proteomes" id="UP001216674"/>
    </source>
</evidence>
<evidence type="ECO:0000259" key="3">
    <source>
        <dbReference type="PROSITE" id="PS50883"/>
    </source>
</evidence>
<accession>A0ABT6ANL5</accession>
<proteinExistence type="predicted"/>
<evidence type="ECO:0000259" key="2">
    <source>
        <dbReference type="PROSITE" id="PS50110"/>
    </source>
</evidence>
<organism evidence="4 5">
    <name type="scientific">Cupriavidus basilensis</name>
    <dbReference type="NCBI Taxonomy" id="68895"/>
    <lineage>
        <taxon>Bacteria</taxon>
        <taxon>Pseudomonadati</taxon>
        <taxon>Pseudomonadota</taxon>
        <taxon>Betaproteobacteria</taxon>
        <taxon>Burkholderiales</taxon>
        <taxon>Burkholderiaceae</taxon>
        <taxon>Cupriavidus</taxon>
    </lineage>
</organism>
<sequence>MNTSLSMPAWKVLLVDDDPDVHEITQLVLMDLTFSGRKVQLHSVYSGAQCNAYLSAHPDTALVLLDVVMETDDAGLATVRYIREQLRNADLQIVLRTGHPGLAPEREVITGYEINGYFLKTELTAQKLTSVVIGGLRTYQYVKALQQASTLQPGAGLLAARPSPDLPSAAAASDPAVEDAVEASLRGGQYRLLAVSQFDLGSAAIAAIALLPEWRVPDGWLPHTEIAGRLRRPGLVSEINAVLLRRACALAQAWHVDPQAAVSGPVRVSVPILLPQVAGAEESALLALPELLRQCLCETGQSGNVLDLQLPVSILGTATESARLACARVQEQGASVTLADVGDTPISLANLQCLLPDRLQIPQGYVRNVATDAKRAAIARAVIALAHTLGMQVLANGLASSDELQFFKWEGCDHGQGDVLGTAWETTGWLQAAAGK</sequence>
<dbReference type="Pfam" id="PF00072">
    <property type="entry name" value="Response_reg"/>
    <property type="match status" value="1"/>
</dbReference>
<keyword evidence="1" id="KW-0597">Phosphoprotein</keyword>
<dbReference type="InterPro" id="IPR011006">
    <property type="entry name" value="CheY-like_superfamily"/>
</dbReference>
<dbReference type="Gene3D" id="3.40.50.2300">
    <property type="match status" value="1"/>
</dbReference>
<dbReference type="PANTHER" id="PTHR33121:SF32">
    <property type="entry name" value="RNASE E SPECIFICITY FACTOR CSRD"/>
    <property type="match status" value="1"/>
</dbReference>
<dbReference type="RefSeq" id="WP_276265355.1">
    <property type="nucleotide sequence ID" value="NZ_JARJLM010000256.1"/>
</dbReference>
<reference evidence="4 5" key="1">
    <citation type="submission" date="2023-03" db="EMBL/GenBank/DDBJ databases">
        <title>Draft assemblies of triclosan tolerant bacteria isolated from returned activated sludge.</title>
        <authorList>
            <person name="Van Hamelsveld S."/>
        </authorList>
    </citation>
    <scope>NUCLEOTIDE SEQUENCE [LARGE SCALE GENOMIC DNA]</scope>
    <source>
        <strain evidence="4 5">GW210010_S58</strain>
    </source>
</reference>
<dbReference type="InterPro" id="IPR001789">
    <property type="entry name" value="Sig_transdc_resp-reg_receiver"/>
</dbReference>
<dbReference type="InterPro" id="IPR035919">
    <property type="entry name" value="EAL_sf"/>
</dbReference>
<dbReference type="SUPFAM" id="SSF141868">
    <property type="entry name" value="EAL domain-like"/>
    <property type="match status" value="1"/>
</dbReference>
<feature type="modified residue" description="4-aspartylphosphate" evidence="1">
    <location>
        <position position="66"/>
    </location>
</feature>
<evidence type="ECO:0000256" key="1">
    <source>
        <dbReference type="PROSITE-ProRule" id="PRU00169"/>
    </source>
</evidence>
<protein>
    <submittedName>
        <fullName evidence="4">EAL domain-containing protein</fullName>
    </submittedName>
</protein>
<dbReference type="Pfam" id="PF00563">
    <property type="entry name" value="EAL"/>
    <property type="match status" value="1"/>
</dbReference>
<dbReference type="PROSITE" id="PS50110">
    <property type="entry name" value="RESPONSE_REGULATORY"/>
    <property type="match status" value="1"/>
</dbReference>
<dbReference type="InterPro" id="IPR050706">
    <property type="entry name" value="Cyclic-di-GMP_PDE-like"/>
</dbReference>
<dbReference type="PROSITE" id="PS50883">
    <property type="entry name" value="EAL"/>
    <property type="match status" value="1"/>
</dbReference>
<dbReference type="Gene3D" id="3.20.20.450">
    <property type="entry name" value="EAL domain"/>
    <property type="match status" value="1"/>
</dbReference>
<name>A0ABT6ANL5_9BURK</name>
<keyword evidence="5" id="KW-1185">Reference proteome</keyword>
<comment type="caution">
    <text evidence="4">The sequence shown here is derived from an EMBL/GenBank/DDBJ whole genome shotgun (WGS) entry which is preliminary data.</text>
</comment>
<dbReference type="SUPFAM" id="SSF52172">
    <property type="entry name" value="CheY-like"/>
    <property type="match status" value="1"/>
</dbReference>
<dbReference type="SMART" id="SM00052">
    <property type="entry name" value="EAL"/>
    <property type="match status" value="1"/>
</dbReference>
<dbReference type="PANTHER" id="PTHR33121">
    <property type="entry name" value="CYCLIC DI-GMP PHOSPHODIESTERASE PDEF"/>
    <property type="match status" value="1"/>
</dbReference>